<dbReference type="InterPro" id="IPR052848">
    <property type="entry name" value="CHCH_domain-containing_protein"/>
</dbReference>
<name>A0ABZ2B4J8_9TREE</name>
<keyword evidence="3" id="KW-1185">Reference proteome</keyword>
<dbReference type="InterPro" id="IPR031731">
    <property type="entry name" value="CX9C"/>
</dbReference>
<evidence type="ECO:0000313" key="2">
    <source>
        <dbReference type="EMBL" id="WVO25034.1"/>
    </source>
</evidence>
<sequence>MDLSYNVVAANCATQMAKYQECVLKNQAGDWNQICRPEGRALAACADASVPHLAELKASCAEQIATYRQCLEKHASQPDEVITENCGGLMKTLWECTEKTVASIENREAEKVFNISILS</sequence>
<dbReference type="Pfam" id="PF16860">
    <property type="entry name" value="CX9C"/>
    <property type="match status" value="1"/>
</dbReference>
<dbReference type="Proteomes" id="UP001432216">
    <property type="component" value="Chromosome 13"/>
</dbReference>
<gene>
    <name evidence="2" type="ORF">IAS62_006418</name>
</gene>
<dbReference type="Gene3D" id="1.10.287.2900">
    <property type="match status" value="2"/>
</dbReference>
<evidence type="ECO:0000259" key="1">
    <source>
        <dbReference type="Pfam" id="PF16860"/>
    </source>
</evidence>
<dbReference type="PANTHER" id="PTHR47106:SF1">
    <property type="entry name" value="COILED-COIL-HELIX-COILED-COIL-HELIX DOMAIN-CONTAINING PROTEIN 5"/>
    <property type="match status" value="1"/>
</dbReference>
<proteinExistence type="predicted"/>
<accession>A0ABZ2B4J8</accession>
<dbReference type="PANTHER" id="PTHR47106">
    <property type="entry name" value="COILED-COIL-HELIX-COILED-COIL-HELIX DOMAIN-CONTAINING PROTEIN 5"/>
    <property type="match status" value="1"/>
</dbReference>
<evidence type="ECO:0000313" key="3">
    <source>
        <dbReference type="Proteomes" id="UP001432216"/>
    </source>
</evidence>
<feature type="domain" description="IMS import disulfide relay-system CHCH-CHCH-like Cx9C" evidence="1">
    <location>
        <begin position="7"/>
        <end position="50"/>
    </location>
</feature>
<reference evidence="2 3" key="1">
    <citation type="submission" date="2024-01" db="EMBL/GenBank/DDBJ databases">
        <title>Comparative genomics of Cryptococcus and Kwoniella reveals pathogenesis evolution and contrasting modes of karyotype evolution via chromosome fusion or intercentromeric recombination.</title>
        <authorList>
            <person name="Coelho M.A."/>
            <person name="David-Palma M."/>
            <person name="Shea T."/>
            <person name="Bowers K."/>
            <person name="McGinley-Smith S."/>
            <person name="Mohammad A.W."/>
            <person name="Gnirke A."/>
            <person name="Yurkov A.M."/>
            <person name="Nowrousian M."/>
            <person name="Sun S."/>
            <person name="Cuomo C.A."/>
            <person name="Heitman J."/>
        </authorList>
    </citation>
    <scope>NUCLEOTIDE SEQUENCE [LARGE SCALE GENOMIC DNA]</scope>
    <source>
        <strain evidence="2 3">7685027</strain>
    </source>
</reference>
<dbReference type="GeneID" id="89993186"/>
<protein>
    <recommendedName>
        <fullName evidence="1">IMS import disulfide relay-system CHCH-CHCH-like Cx9C domain-containing protein</fullName>
    </recommendedName>
</protein>
<organism evidence="2 3">
    <name type="scientific">Cryptococcus decagattii</name>
    <dbReference type="NCBI Taxonomy" id="1859122"/>
    <lineage>
        <taxon>Eukaryota</taxon>
        <taxon>Fungi</taxon>
        <taxon>Dikarya</taxon>
        <taxon>Basidiomycota</taxon>
        <taxon>Agaricomycotina</taxon>
        <taxon>Tremellomycetes</taxon>
        <taxon>Tremellales</taxon>
        <taxon>Cryptococcaceae</taxon>
        <taxon>Cryptococcus</taxon>
        <taxon>Cryptococcus gattii species complex</taxon>
    </lineage>
</organism>
<dbReference type="EMBL" id="CP143818">
    <property type="protein sequence ID" value="WVO25034.1"/>
    <property type="molecule type" value="Genomic_DNA"/>
</dbReference>
<dbReference type="RefSeq" id="XP_064724273.1">
    <property type="nucleotide sequence ID" value="XM_064868201.1"/>
</dbReference>